<dbReference type="DNASU" id="839570"/>
<dbReference type="GO" id="GO:0006355">
    <property type="term" value="P:regulation of DNA-templated transcription"/>
    <property type="evidence" value="ECO:0007669"/>
    <property type="project" value="InterPro"/>
</dbReference>
<comment type="similarity">
    <text evidence="2 8">Belongs to the Aux/IAA family.</text>
</comment>
<evidence type="ECO:0000313" key="11">
    <source>
        <dbReference type="Araport" id="AT1G04240"/>
    </source>
</evidence>
<dbReference type="GO" id="GO:0009734">
    <property type="term" value="P:auxin-activated signaling pathway"/>
    <property type="evidence" value="ECO:0007669"/>
    <property type="project" value="UniProtKB-UniRule"/>
</dbReference>
<dbReference type="AlphaFoldDB" id="A0A1P8AT43"/>
<sequence>MGEKESVPTNVPKKMGHTFASKLLLLLPTSLAFFPLSLIQKTVSSLSTSIYLYSPLTCIKHSASSKPLIFIISSFSISLLSFKDNNQKLFFLSSPAILEEMDEFVNLKETELRLGLPGTDNVCEAKERVSCCNNNNKRVLSTDTEKEIESSSRKTETSPPRKAQIVGWPPVRSYRKNNIQSKKNESEHEGQGIYVKVSMDGAPYLRKIDLSCYKGYSELLKALEVMFKFSVGEYFERDGYKGSDFVPTYEDKDGDWMLIGDVPWEMFICTCKRLRIMKGSEAKGLGCGV</sequence>
<dbReference type="SMR" id="A0A1P8AT43"/>
<gene>
    <name evidence="12 14" type="primary">SHY2</name>
    <name evidence="12" type="synonym">IAA3</name>
    <name evidence="12" type="synonym">SHORT HYPOCOTYL 2</name>
    <name evidence="11 12" type="ordered locus">At1g04240</name>
    <name evidence="12" type="ORF">F19P19.32</name>
    <name evidence="12" type="ORF">F19P19_32</name>
</gene>
<proteinExistence type="inferred from homology"/>
<dbReference type="PANTHER" id="PTHR31734:SF262">
    <property type="entry name" value="AUXIN-RESPONSIVE PROTEIN IAA3"/>
    <property type="match status" value="1"/>
</dbReference>
<evidence type="ECO:0000256" key="1">
    <source>
        <dbReference type="ARBA" id="ARBA00004123"/>
    </source>
</evidence>
<dbReference type="PANTHER" id="PTHR31734">
    <property type="entry name" value="AUXIN-RESPONSIVE PROTEIN IAA17"/>
    <property type="match status" value="1"/>
</dbReference>
<organism evidence="12 13">
    <name type="scientific">Arabidopsis thaliana</name>
    <name type="common">Mouse-ear cress</name>
    <dbReference type="NCBI Taxonomy" id="3702"/>
    <lineage>
        <taxon>Eukaryota</taxon>
        <taxon>Viridiplantae</taxon>
        <taxon>Streptophyta</taxon>
        <taxon>Embryophyta</taxon>
        <taxon>Tracheophyta</taxon>
        <taxon>Spermatophyta</taxon>
        <taxon>Magnoliopsida</taxon>
        <taxon>eudicotyledons</taxon>
        <taxon>Gunneridae</taxon>
        <taxon>Pentapetalae</taxon>
        <taxon>rosids</taxon>
        <taxon>malvids</taxon>
        <taxon>Brassicales</taxon>
        <taxon>Brassicaceae</taxon>
        <taxon>Camelineae</taxon>
        <taxon>Arabidopsis</taxon>
    </lineage>
</organism>
<reference evidence="12 13" key="1">
    <citation type="journal article" date="2000" name="Nature">
        <title>Sequence and analysis of chromosome 1 of the plant Arabidopsis thaliana.</title>
        <authorList>
            <person name="Theologis A."/>
            <person name="Ecker J.R."/>
            <person name="Palm C.J."/>
            <person name="Federspiel N.A."/>
            <person name="Kaul S."/>
            <person name="White O."/>
            <person name="Alonso J."/>
            <person name="Altafi H."/>
            <person name="Araujo R."/>
            <person name="Bowman C.L."/>
            <person name="Brooks S.Y."/>
            <person name="Buehler E."/>
            <person name="Chan A."/>
            <person name="Chao Q."/>
            <person name="Chen H."/>
            <person name="Cheuk R.F."/>
            <person name="Chin C.W."/>
            <person name="Chung M.K."/>
            <person name="Conn L."/>
            <person name="Conway A.B."/>
            <person name="Conway A.R."/>
            <person name="Creasy T.H."/>
            <person name="Dewar K."/>
            <person name="Dunn P."/>
            <person name="Etgu P."/>
            <person name="Feldblyum T.V."/>
            <person name="Feng J."/>
            <person name="Fong B."/>
            <person name="Fujii C.Y."/>
            <person name="Gill J.E."/>
            <person name="Goldsmith A.D."/>
            <person name="Haas B."/>
            <person name="Hansen N.F."/>
            <person name="Hughes B."/>
            <person name="Huizar L."/>
            <person name="Hunter J.L."/>
            <person name="Jenkins J."/>
            <person name="Johnson-Hopson C."/>
            <person name="Khan S."/>
            <person name="Khaykin E."/>
            <person name="Kim C.J."/>
            <person name="Koo H.L."/>
            <person name="Kremenetskaia I."/>
            <person name="Kurtz D.B."/>
            <person name="Kwan A."/>
            <person name="Lam B."/>
            <person name="Langin-Hooper S."/>
            <person name="Lee A."/>
            <person name="Lee J.M."/>
            <person name="Lenz C.A."/>
            <person name="Li J.H."/>
            <person name="Li Y."/>
            <person name="Lin X."/>
            <person name="Liu S.X."/>
            <person name="Liu Z.A."/>
            <person name="Luros J.S."/>
            <person name="Maiti R."/>
            <person name="Marziali A."/>
            <person name="Militscher J."/>
            <person name="Miranda M."/>
            <person name="Nguyen M."/>
            <person name="Nierman W.C."/>
            <person name="Osborne B.I."/>
            <person name="Pai G."/>
            <person name="Peterson J."/>
            <person name="Pham P.K."/>
            <person name="Rizzo M."/>
            <person name="Rooney T."/>
            <person name="Rowley D."/>
            <person name="Sakano H."/>
            <person name="Salzberg S.L."/>
            <person name="Schwartz J.R."/>
            <person name="Shinn P."/>
            <person name="Southwick A.M."/>
            <person name="Sun H."/>
            <person name="Tallon L.J."/>
            <person name="Tambunga G."/>
            <person name="Toriumi M.J."/>
            <person name="Town C.D."/>
            <person name="Utterback T."/>
            <person name="Van Aken S."/>
            <person name="Vaysberg M."/>
            <person name="Vysotskaia V.S."/>
            <person name="Walker M."/>
            <person name="Wu D."/>
            <person name="Yu G."/>
            <person name="Fraser C.M."/>
            <person name="Venter J.C."/>
            <person name="Davis R.W."/>
        </authorList>
    </citation>
    <scope>NUCLEOTIDE SEQUENCE [LARGE SCALE GENOMIC DNA]</scope>
    <source>
        <strain evidence="13">cv. Columbia</strain>
    </source>
</reference>
<keyword evidence="5 8" id="KW-0804">Transcription</keyword>
<evidence type="ECO:0000256" key="3">
    <source>
        <dbReference type="ARBA" id="ARBA00022491"/>
    </source>
</evidence>
<dbReference type="Proteomes" id="UP000006548">
    <property type="component" value="Chromosome 1"/>
</dbReference>
<dbReference type="Araport" id="AT1G04240"/>
<dbReference type="Pfam" id="PF02309">
    <property type="entry name" value="AUX_IAA"/>
    <property type="match status" value="1"/>
</dbReference>
<evidence type="ECO:0000313" key="14">
    <source>
        <dbReference type="TAIR" id="AT1G04240"/>
    </source>
</evidence>
<dbReference type="FunFam" id="3.10.20.90:FF:000078">
    <property type="entry name" value="Auxin-responsive protein"/>
    <property type="match status" value="1"/>
</dbReference>
<feature type="compositionally biased region" description="Basic and acidic residues" evidence="9">
    <location>
        <begin position="143"/>
        <end position="156"/>
    </location>
</feature>
<evidence type="ECO:0000256" key="4">
    <source>
        <dbReference type="ARBA" id="ARBA00023015"/>
    </source>
</evidence>
<dbReference type="InterPro" id="IPR003311">
    <property type="entry name" value="AUX_IAA"/>
</dbReference>
<evidence type="ECO:0000313" key="13">
    <source>
        <dbReference type="Proteomes" id="UP000006548"/>
    </source>
</evidence>
<keyword evidence="4 8" id="KW-0805">Transcription regulation</keyword>
<dbReference type="Gene3D" id="3.10.20.90">
    <property type="entry name" value="Phosphatidylinositol 3-kinase Catalytic Subunit, Chain A, domain 1"/>
    <property type="match status" value="1"/>
</dbReference>
<evidence type="ECO:0000256" key="7">
    <source>
        <dbReference type="ARBA" id="ARBA00023294"/>
    </source>
</evidence>
<evidence type="ECO:0000256" key="5">
    <source>
        <dbReference type="ARBA" id="ARBA00023163"/>
    </source>
</evidence>
<name>A0A1P8AT43_ARATH</name>
<dbReference type="TAIR" id="AT1G04240">
    <property type="gene designation" value="SHY2"/>
</dbReference>
<dbReference type="GO" id="GO:0005634">
    <property type="term" value="C:nucleus"/>
    <property type="evidence" value="ECO:0007669"/>
    <property type="project" value="UniProtKB-SubCell"/>
</dbReference>
<dbReference type="InterPro" id="IPR033389">
    <property type="entry name" value="AUX/IAA_dom"/>
</dbReference>
<comment type="subcellular location">
    <subcellularLocation>
        <location evidence="1 8">Nucleus</location>
    </subcellularLocation>
</comment>
<evidence type="ECO:0000256" key="2">
    <source>
        <dbReference type="ARBA" id="ARBA00006728"/>
    </source>
</evidence>
<dbReference type="ExpressionAtlas" id="A0A1P8AT43">
    <property type="expression patterns" value="baseline and differential"/>
</dbReference>
<evidence type="ECO:0000259" key="10">
    <source>
        <dbReference type="PROSITE" id="PS51745"/>
    </source>
</evidence>
<keyword evidence="6 8" id="KW-0539">Nucleus</keyword>
<dbReference type="RefSeq" id="NP_001322162.1">
    <property type="nucleotide sequence ID" value="NM_001331470.1"/>
</dbReference>
<reference evidence="13" key="2">
    <citation type="journal article" date="2017" name="Plant J.">
        <title>Araport11: a complete reannotation of the Arabidopsis thaliana reference genome.</title>
        <authorList>
            <person name="Cheng C.Y."/>
            <person name="Krishnakumar V."/>
            <person name="Chan A.P."/>
            <person name="Thibaud-Nissen F."/>
            <person name="Schobel S."/>
            <person name="Town C.D."/>
        </authorList>
    </citation>
    <scope>GENOME REANNOTATION</scope>
    <source>
        <strain evidence="13">cv. Columbia</strain>
    </source>
</reference>
<dbReference type="SUPFAM" id="SSF54277">
    <property type="entry name" value="CAD &amp; PB1 domains"/>
    <property type="match status" value="1"/>
</dbReference>
<keyword evidence="13" id="KW-1185">Reference proteome</keyword>
<comment type="function">
    <text evidence="8">Aux/IAA proteins are short-lived transcriptional factors that function as repressors of early auxin response genes at low auxin concentrations.</text>
</comment>
<evidence type="ECO:0000256" key="6">
    <source>
        <dbReference type="ARBA" id="ARBA00023242"/>
    </source>
</evidence>
<dbReference type="InterPro" id="IPR053793">
    <property type="entry name" value="PB1-like"/>
</dbReference>
<evidence type="ECO:0000313" key="12">
    <source>
        <dbReference type="EMBL" id="ANM59833.1"/>
    </source>
</evidence>
<dbReference type="PROSITE" id="PS51745">
    <property type="entry name" value="PB1"/>
    <property type="match status" value="1"/>
</dbReference>
<feature type="domain" description="PB1" evidence="10">
    <location>
        <begin position="192"/>
        <end position="279"/>
    </location>
</feature>
<feature type="region of interest" description="Disordered" evidence="9">
    <location>
        <begin position="142"/>
        <end position="163"/>
    </location>
</feature>
<comment type="subunit">
    <text evidence="8">Homodimers and heterodimers.</text>
</comment>
<dbReference type="GeneID" id="839570"/>
<dbReference type="EMBL" id="CP002684">
    <property type="protein sequence ID" value="ANM59833.1"/>
    <property type="molecule type" value="Genomic_DNA"/>
</dbReference>
<evidence type="ECO:0000256" key="8">
    <source>
        <dbReference type="RuleBase" id="RU004549"/>
    </source>
</evidence>
<protein>
    <recommendedName>
        <fullName evidence="8">Auxin-responsive protein</fullName>
    </recommendedName>
</protein>
<evidence type="ECO:0000256" key="9">
    <source>
        <dbReference type="SAM" id="MobiDB-lite"/>
    </source>
</evidence>
<accession>A0A1P8AT43</accession>
<keyword evidence="7 8" id="KW-0927">Auxin signaling pathway</keyword>
<keyword evidence="3 8" id="KW-0678">Repressor</keyword>